<comment type="caution">
    <text evidence="2">The sequence shown here is derived from an EMBL/GenBank/DDBJ whole genome shotgun (WGS) entry which is preliminary data.</text>
</comment>
<organism evidence="2 3">
    <name type="scientific">Falsibacillus albus</name>
    <dbReference type="NCBI Taxonomy" id="2478915"/>
    <lineage>
        <taxon>Bacteria</taxon>
        <taxon>Bacillati</taxon>
        <taxon>Bacillota</taxon>
        <taxon>Bacilli</taxon>
        <taxon>Bacillales</taxon>
        <taxon>Bacillaceae</taxon>
        <taxon>Falsibacillus</taxon>
    </lineage>
</organism>
<evidence type="ECO:0000313" key="3">
    <source>
        <dbReference type="Proteomes" id="UP000276770"/>
    </source>
</evidence>
<dbReference type="Proteomes" id="UP000276770">
    <property type="component" value="Unassembled WGS sequence"/>
</dbReference>
<dbReference type="EMBL" id="RCVZ01000002">
    <property type="protein sequence ID" value="RLQ97180.1"/>
    <property type="molecule type" value="Genomic_DNA"/>
</dbReference>
<keyword evidence="1" id="KW-0472">Membrane</keyword>
<feature type="transmembrane region" description="Helical" evidence="1">
    <location>
        <begin position="60"/>
        <end position="78"/>
    </location>
</feature>
<gene>
    <name evidence="2" type="ORF">D9X91_03235</name>
</gene>
<accession>A0A3L7K2Y7</accession>
<evidence type="ECO:0000313" key="2">
    <source>
        <dbReference type="EMBL" id="RLQ97180.1"/>
    </source>
</evidence>
<proteinExistence type="predicted"/>
<reference evidence="2 3" key="1">
    <citation type="submission" date="2018-10" db="EMBL/GenBank/DDBJ databases">
        <title>Falsibacillus sp. genome draft.</title>
        <authorList>
            <person name="Shi S."/>
        </authorList>
    </citation>
    <scope>NUCLEOTIDE SEQUENCE [LARGE SCALE GENOMIC DNA]</scope>
    <source>
        <strain evidence="2 3">GY 10110</strain>
    </source>
</reference>
<name>A0A3L7K2Y7_9BACI</name>
<keyword evidence="1" id="KW-1133">Transmembrane helix</keyword>
<keyword evidence="1" id="KW-0812">Transmembrane</keyword>
<keyword evidence="3" id="KW-1185">Reference proteome</keyword>
<dbReference type="AlphaFoldDB" id="A0A3L7K2Y7"/>
<sequence>MFACDQLHTSNIACMNLYLQVYVSYFTILSKSINNMSSCIYAYTYTINSCGVNTHMKSKWMMASMLSFFFVSFWINMMGLMKMYPIYITSPLLFLSLFILVYYFSIKNKFRGFK</sequence>
<feature type="transmembrane region" description="Helical" evidence="1">
    <location>
        <begin position="84"/>
        <end position="104"/>
    </location>
</feature>
<protein>
    <submittedName>
        <fullName evidence="2">Uncharacterized protein</fullName>
    </submittedName>
</protein>
<evidence type="ECO:0000256" key="1">
    <source>
        <dbReference type="SAM" id="Phobius"/>
    </source>
</evidence>